<accession>A0A210R084</accession>
<name>A0A210R084_MIZYE</name>
<keyword evidence="2" id="KW-1185">Reference proteome</keyword>
<dbReference type="EMBL" id="NEDP02001046">
    <property type="protein sequence ID" value="OWF54420.1"/>
    <property type="molecule type" value="Genomic_DNA"/>
</dbReference>
<dbReference type="OrthoDB" id="10473418at2759"/>
<dbReference type="Proteomes" id="UP000242188">
    <property type="component" value="Unassembled WGS sequence"/>
</dbReference>
<organism evidence="1 2">
    <name type="scientific">Mizuhopecten yessoensis</name>
    <name type="common">Japanese scallop</name>
    <name type="synonym">Patinopecten yessoensis</name>
    <dbReference type="NCBI Taxonomy" id="6573"/>
    <lineage>
        <taxon>Eukaryota</taxon>
        <taxon>Metazoa</taxon>
        <taxon>Spiralia</taxon>
        <taxon>Lophotrochozoa</taxon>
        <taxon>Mollusca</taxon>
        <taxon>Bivalvia</taxon>
        <taxon>Autobranchia</taxon>
        <taxon>Pteriomorphia</taxon>
        <taxon>Pectinida</taxon>
        <taxon>Pectinoidea</taxon>
        <taxon>Pectinidae</taxon>
        <taxon>Mizuhopecten</taxon>
    </lineage>
</organism>
<dbReference type="AlphaFoldDB" id="A0A210R084"/>
<evidence type="ECO:0000313" key="2">
    <source>
        <dbReference type="Proteomes" id="UP000242188"/>
    </source>
</evidence>
<reference evidence="1 2" key="1">
    <citation type="journal article" date="2017" name="Nat. Ecol. Evol.">
        <title>Scallop genome provides insights into evolution of bilaterian karyotype and development.</title>
        <authorList>
            <person name="Wang S."/>
            <person name="Zhang J."/>
            <person name="Jiao W."/>
            <person name="Li J."/>
            <person name="Xun X."/>
            <person name="Sun Y."/>
            <person name="Guo X."/>
            <person name="Huan P."/>
            <person name="Dong B."/>
            <person name="Zhang L."/>
            <person name="Hu X."/>
            <person name="Sun X."/>
            <person name="Wang J."/>
            <person name="Zhao C."/>
            <person name="Wang Y."/>
            <person name="Wang D."/>
            <person name="Huang X."/>
            <person name="Wang R."/>
            <person name="Lv J."/>
            <person name="Li Y."/>
            <person name="Zhang Z."/>
            <person name="Liu B."/>
            <person name="Lu W."/>
            <person name="Hui Y."/>
            <person name="Liang J."/>
            <person name="Zhou Z."/>
            <person name="Hou R."/>
            <person name="Li X."/>
            <person name="Liu Y."/>
            <person name="Li H."/>
            <person name="Ning X."/>
            <person name="Lin Y."/>
            <person name="Zhao L."/>
            <person name="Xing Q."/>
            <person name="Dou J."/>
            <person name="Li Y."/>
            <person name="Mao J."/>
            <person name="Guo H."/>
            <person name="Dou H."/>
            <person name="Li T."/>
            <person name="Mu C."/>
            <person name="Jiang W."/>
            <person name="Fu Q."/>
            <person name="Fu X."/>
            <person name="Miao Y."/>
            <person name="Liu J."/>
            <person name="Yu Q."/>
            <person name="Li R."/>
            <person name="Liao H."/>
            <person name="Li X."/>
            <person name="Kong Y."/>
            <person name="Jiang Z."/>
            <person name="Chourrout D."/>
            <person name="Li R."/>
            <person name="Bao Z."/>
        </authorList>
    </citation>
    <scope>NUCLEOTIDE SEQUENCE [LARGE SCALE GENOMIC DNA]</scope>
    <source>
        <strain evidence="1 2">PY_sf001</strain>
    </source>
</reference>
<evidence type="ECO:0000313" key="1">
    <source>
        <dbReference type="EMBL" id="OWF54420.1"/>
    </source>
</evidence>
<sequence length="217" mass="25330">MTYLDEFEAIVHEMCVDVTREAIAEIDAENMKDKTAEHSPEQLLVLGHRKLHLPRLCLGPANRTEIFPSKWRQFLASPKTCCDISTLHMRDVSMTKSWVQCSPELEDQELRQKHKERVNSWRNLLITDKNEPYLPGVFRYKATKSLLDHICPIMKMKLNNFFEIVDLKDIIPKIIIDSCEDVVDITSKGNWKEVSKNPLGDIINKQRWNGFLCCFQR</sequence>
<comment type="caution">
    <text evidence="1">The sequence shown here is derived from an EMBL/GenBank/DDBJ whole genome shotgun (WGS) entry which is preliminary data.</text>
</comment>
<gene>
    <name evidence="1" type="ORF">KP79_PYT08636</name>
</gene>
<protein>
    <submittedName>
        <fullName evidence="1">Uncharacterized protein</fullName>
    </submittedName>
</protein>
<proteinExistence type="predicted"/>